<reference evidence="1 2" key="1">
    <citation type="submission" date="2012-05" db="EMBL/GenBank/DDBJ databases">
        <title>Recombination and specialization in a pathogen metapopulation.</title>
        <authorList>
            <person name="Gardiner A."/>
            <person name="Kemen E."/>
            <person name="Schultz-Larsen T."/>
            <person name="MacLean D."/>
            <person name="Van Oosterhout C."/>
            <person name="Jones J.D.G."/>
        </authorList>
    </citation>
    <scope>NUCLEOTIDE SEQUENCE [LARGE SCALE GENOMIC DNA]</scope>
    <source>
        <strain evidence="1 2">Ac Nc2</strain>
    </source>
</reference>
<evidence type="ECO:0000313" key="2">
    <source>
        <dbReference type="Proteomes" id="UP000053237"/>
    </source>
</evidence>
<dbReference type="InterPro" id="IPR013083">
    <property type="entry name" value="Znf_RING/FYVE/PHD"/>
</dbReference>
<gene>
    <name evidence="1" type="ORF">BN9_134640</name>
</gene>
<organism evidence="1 2">
    <name type="scientific">Albugo candida</name>
    <dbReference type="NCBI Taxonomy" id="65357"/>
    <lineage>
        <taxon>Eukaryota</taxon>
        <taxon>Sar</taxon>
        <taxon>Stramenopiles</taxon>
        <taxon>Oomycota</taxon>
        <taxon>Peronosporomycetes</taxon>
        <taxon>Albuginales</taxon>
        <taxon>Albuginaceae</taxon>
        <taxon>Albugo</taxon>
    </lineage>
</organism>
<evidence type="ECO:0000313" key="1">
    <source>
        <dbReference type="EMBL" id="CCI50934.1"/>
    </source>
</evidence>
<name>A0A024GVR0_9STRA</name>
<dbReference type="Proteomes" id="UP000053237">
    <property type="component" value="Unassembled WGS sequence"/>
</dbReference>
<dbReference type="Gene3D" id="3.30.40.10">
    <property type="entry name" value="Zinc/RING finger domain, C3HC4 (zinc finger)"/>
    <property type="match status" value="1"/>
</dbReference>
<dbReference type="AlphaFoldDB" id="A0A024GVR0"/>
<feature type="non-terminal residue" evidence="1">
    <location>
        <position position="1"/>
    </location>
</feature>
<keyword evidence="2" id="KW-1185">Reference proteome</keyword>
<proteinExistence type="predicted"/>
<comment type="caution">
    <text evidence="1">The sequence shown here is derived from an EMBL/GenBank/DDBJ whole genome shotgun (WGS) entry which is preliminary data.</text>
</comment>
<dbReference type="EMBL" id="CAIX01002042">
    <property type="protein sequence ID" value="CCI50934.1"/>
    <property type="molecule type" value="Genomic_DNA"/>
</dbReference>
<protein>
    <submittedName>
        <fullName evidence="1">Uncharacterized protein</fullName>
    </submittedName>
</protein>
<dbReference type="InParanoid" id="A0A024GVR0"/>
<accession>A0A024GVR0</accession>
<sequence>FPTRQAPIHDRLALVCGICKVRKGLSKLQCAFVTCTQSCHVEFSLVHGYLIQELNYIAWCPKHLSSSMAIEWTKHIPQQSRFSINSEVHQTSSSSNENDSVG</sequence>